<reference evidence="2" key="1">
    <citation type="submission" date="2020-08" db="EMBL/GenBank/DDBJ databases">
        <authorList>
            <person name="Liu C."/>
            <person name="Sun Q."/>
        </authorList>
    </citation>
    <scope>NUCLEOTIDE SEQUENCE</scope>
    <source>
        <strain evidence="2">BX16</strain>
    </source>
</reference>
<evidence type="ECO:0000313" key="2">
    <source>
        <dbReference type="EMBL" id="MBC5998992.1"/>
    </source>
</evidence>
<dbReference type="SUPFAM" id="SSF100950">
    <property type="entry name" value="NagB/RpiA/CoA transferase-like"/>
    <property type="match status" value="1"/>
</dbReference>
<gene>
    <name evidence="2" type="ORF">H8876_03120</name>
</gene>
<dbReference type="InterPro" id="IPR009501">
    <property type="entry name" value="UCP020269"/>
</dbReference>
<dbReference type="Pfam" id="PF02589">
    <property type="entry name" value="LUD_dom"/>
    <property type="match status" value="1"/>
</dbReference>
<name>A0A923NC63_9FIRM</name>
<dbReference type="EMBL" id="JACRWC010000043">
    <property type="protein sequence ID" value="MBC5998992.1"/>
    <property type="molecule type" value="Genomic_DNA"/>
</dbReference>
<dbReference type="PANTHER" id="PTHR36179:SF2">
    <property type="entry name" value="LUD DOMAIN-CONTAINING PROTEIN"/>
    <property type="match status" value="1"/>
</dbReference>
<dbReference type="PANTHER" id="PTHR36179">
    <property type="entry name" value="LUD_DOM DOMAIN-CONTAINING PROTEIN"/>
    <property type="match status" value="1"/>
</dbReference>
<dbReference type="AlphaFoldDB" id="A0A923NC63"/>
<keyword evidence="3" id="KW-1185">Reference proteome</keyword>
<proteinExistence type="predicted"/>
<dbReference type="InterPro" id="IPR037171">
    <property type="entry name" value="NagB/RpiA_transferase-like"/>
</dbReference>
<sequence length="214" mass="22900">MDTNVKEANKVRIETVIKGLEKRNITGHYCETAADAVKTIESLIAEGSQVSWGGSATLNEIGIKDVLKAGNYDVNDPMDPSIGRDESTMRRKKALTCDAFLASLNAITMDGEIVNIDGTGNRIAAIAFGPDKVILVAGVNKIVNEEKDAIGRILTDACPPNCIRLGKKTPCAVTGKCGNCLSVGNTICSYTVVTRFSPEPDRLHVVMVNEVLGY</sequence>
<dbReference type="RefSeq" id="WP_249286477.1">
    <property type="nucleotide sequence ID" value="NZ_JACRWC010000043.1"/>
</dbReference>
<dbReference type="PIRSF" id="PIRSF020269">
    <property type="entry name" value="DUF1121"/>
    <property type="match status" value="1"/>
</dbReference>
<dbReference type="InterPro" id="IPR003741">
    <property type="entry name" value="LUD_dom"/>
</dbReference>
<comment type="caution">
    <text evidence="2">The sequence shown here is derived from an EMBL/GenBank/DDBJ whole genome shotgun (WGS) entry which is preliminary data.</text>
</comment>
<feature type="domain" description="LUD" evidence="1">
    <location>
        <begin position="13"/>
        <end position="208"/>
    </location>
</feature>
<protein>
    <submittedName>
        <fullName evidence="2">Lactate utilization protein</fullName>
    </submittedName>
</protein>
<dbReference type="Proteomes" id="UP000644115">
    <property type="component" value="Unassembled WGS sequence"/>
</dbReference>
<accession>A0A923NC63</accession>
<evidence type="ECO:0000259" key="1">
    <source>
        <dbReference type="Pfam" id="PF02589"/>
    </source>
</evidence>
<evidence type="ECO:0000313" key="3">
    <source>
        <dbReference type="Proteomes" id="UP000644115"/>
    </source>
</evidence>
<organism evidence="2 3">
    <name type="scientific">Lentihominibacter faecis</name>
    <dbReference type="NCBI Taxonomy" id="2764712"/>
    <lineage>
        <taxon>Bacteria</taxon>
        <taxon>Bacillati</taxon>
        <taxon>Bacillota</taxon>
        <taxon>Clostridia</taxon>
        <taxon>Peptostreptococcales</taxon>
        <taxon>Anaerovoracaceae</taxon>
        <taxon>Lentihominibacter</taxon>
    </lineage>
</organism>